<sequence>MRPPARGRGSRPRAPVRQQQPRPSYQKQVPPPVVFQQNAVSIQPPPPPTSTEDKENATKKIKEHNLILPPDIIDMFEGAKHYKQLLDLEHRIDQKIMLKRIQNDALIKQPLIISKRVRIFISHIYHRLHSPTHIPKWELRIEGRLTDDCSPQDLILPPSHQSTLEKLISNKSNKRFNDFFSVVSVELDPSLYGTTQNVIVWKRDPANPTDGCVIARNGDSDVPIRIRFWCYNNPPKYKIHQNVAKILGLAYGTKSSFLEALFLYIKTHKLQDPREMEWINCDNHFERIFGVARLKINELSSRIQQFLLQPDPIIIEHTIRVVDSIKPMVACYEFDVEISENFQSQTKTFLESYEKTINNENLKISDNISRIKLCKQVYDITNHFANDPANALHDIIKGQSADLKAMNENFTGQEPSRHAEYYLNPNMKEAVDRYLHNKLAQKRSELEANLGIRK</sequence>
<dbReference type="WBParaSite" id="ES5_v2.g12261.t1">
    <property type="protein sequence ID" value="ES5_v2.g12261.t1"/>
    <property type="gene ID" value="ES5_v2.g12261"/>
</dbReference>
<reference evidence="2" key="1">
    <citation type="submission" date="2022-11" db="UniProtKB">
        <authorList>
            <consortium name="WormBaseParasite"/>
        </authorList>
    </citation>
    <scope>IDENTIFICATION</scope>
</reference>
<organism evidence="1 2">
    <name type="scientific">Panagrolaimus sp. ES5</name>
    <dbReference type="NCBI Taxonomy" id="591445"/>
    <lineage>
        <taxon>Eukaryota</taxon>
        <taxon>Metazoa</taxon>
        <taxon>Ecdysozoa</taxon>
        <taxon>Nematoda</taxon>
        <taxon>Chromadorea</taxon>
        <taxon>Rhabditida</taxon>
        <taxon>Tylenchina</taxon>
        <taxon>Panagrolaimomorpha</taxon>
        <taxon>Panagrolaimoidea</taxon>
        <taxon>Panagrolaimidae</taxon>
        <taxon>Panagrolaimus</taxon>
    </lineage>
</organism>
<proteinExistence type="predicted"/>
<evidence type="ECO:0000313" key="2">
    <source>
        <dbReference type="WBParaSite" id="ES5_v2.g12261.t1"/>
    </source>
</evidence>
<protein>
    <submittedName>
        <fullName evidence="2">DM2 domain-containing protein</fullName>
    </submittedName>
</protein>
<evidence type="ECO:0000313" key="1">
    <source>
        <dbReference type="Proteomes" id="UP000887579"/>
    </source>
</evidence>
<dbReference type="Proteomes" id="UP000887579">
    <property type="component" value="Unplaced"/>
</dbReference>
<name>A0AC34F541_9BILA</name>
<accession>A0AC34F541</accession>